<accession>A0A316EWP5</accession>
<comment type="caution">
    <text evidence="3">The sequence shown here is derived from an EMBL/GenBank/DDBJ whole genome shotgun (WGS) entry which is preliminary data.</text>
</comment>
<evidence type="ECO:0000259" key="2">
    <source>
        <dbReference type="Pfam" id="PF04892"/>
    </source>
</evidence>
<name>A0A316EWP5_9BURK</name>
<feature type="transmembrane region" description="Helical" evidence="1">
    <location>
        <begin position="66"/>
        <end position="86"/>
    </location>
</feature>
<keyword evidence="1" id="KW-1133">Transmembrane helix</keyword>
<sequence>MTTTLRSIGMFRLLFWGCAAAILVLALLPPSTPMPTTGWDKSNHMLAFGTLAVLGARAWPGRMWGVLLGLVAFGVLIEILQGFTPYRDADAIDVVADTAGALIGFAISALMARLAARSA</sequence>
<dbReference type="Pfam" id="PF04892">
    <property type="entry name" value="VanZ"/>
    <property type="match status" value="1"/>
</dbReference>
<reference evidence="3 4" key="1">
    <citation type="submission" date="2018-05" db="EMBL/GenBank/DDBJ databases">
        <title>Genomic Encyclopedia of Type Strains, Phase IV (KMG-V): Genome sequencing to study the core and pangenomes of soil and plant-associated prokaryotes.</title>
        <authorList>
            <person name="Whitman W."/>
        </authorList>
    </citation>
    <scope>NUCLEOTIDE SEQUENCE [LARGE SCALE GENOMIC DNA]</scope>
    <source>
        <strain evidence="3 4">SLV-132</strain>
    </source>
</reference>
<feature type="transmembrane region" description="Helical" evidence="1">
    <location>
        <begin position="98"/>
        <end position="116"/>
    </location>
</feature>
<dbReference type="RefSeq" id="WP_109580884.1">
    <property type="nucleotide sequence ID" value="NZ_QGGT01000001.1"/>
</dbReference>
<dbReference type="PANTHER" id="PTHR28008">
    <property type="entry name" value="DOMAIN PROTEIN, PUTATIVE (AFU_ORTHOLOGUE AFUA_3G10980)-RELATED"/>
    <property type="match status" value="1"/>
</dbReference>
<proteinExistence type="predicted"/>
<dbReference type="PANTHER" id="PTHR28008:SF1">
    <property type="entry name" value="DOMAIN PROTEIN, PUTATIVE (AFU_ORTHOLOGUE AFUA_3G10980)-RELATED"/>
    <property type="match status" value="1"/>
</dbReference>
<dbReference type="NCBIfam" id="NF037970">
    <property type="entry name" value="vanZ_1"/>
    <property type="match status" value="1"/>
</dbReference>
<keyword evidence="1" id="KW-0812">Transmembrane</keyword>
<dbReference type="AlphaFoldDB" id="A0A316EWP5"/>
<gene>
    <name evidence="3" type="ORF">C7419_1011004</name>
</gene>
<evidence type="ECO:0000313" key="3">
    <source>
        <dbReference type="EMBL" id="PWK37124.1"/>
    </source>
</evidence>
<protein>
    <submittedName>
        <fullName evidence="3">VanZ like protein</fullName>
    </submittedName>
</protein>
<evidence type="ECO:0000256" key="1">
    <source>
        <dbReference type="SAM" id="Phobius"/>
    </source>
</evidence>
<evidence type="ECO:0000313" key="4">
    <source>
        <dbReference type="Proteomes" id="UP000245754"/>
    </source>
</evidence>
<dbReference type="EMBL" id="QGGT01000001">
    <property type="protein sequence ID" value="PWK37124.1"/>
    <property type="molecule type" value="Genomic_DNA"/>
</dbReference>
<feature type="domain" description="VanZ-like" evidence="2">
    <location>
        <begin position="45"/>
        <end position="110"/>
    </location>
</feature>
<dbReference type="Proteomes" id="UP000245754">
    <property type="component" value="Unassembled WGS sequence"/>
</dbReference>
<keyword evidence="4" id="KW-1185">Reference proteome</keyword>
<dbReference type="InterPro" id="IPR006976">
    <property type="entry name" value="VanZ-like"/>
</dbReference>
<organism evidence="3 4">
    <name type="scientific">Cupriavidus plantarum</name>
    <dbReference type="NCBI Taxonomy" id="942865"/>
    <lineage>
        <taxon>Bacteria</taxon>
        <taxon>Pseudomonadati</taxon>
        <taxon>Pseudomonadota</taxon>
        <taxon>Betaproteobacteria</taxon>
        <taxon>Burkholderiales</taxon>
        <taxon>Burkholderiaceae</taxon>
        <taxon>Cupriavidus</taxon>
    </lineage>
</organism>
<feature type="transmembrane region" description="Helical" evidence="1">
    <location>
        <begin position="43"/>
        <end position="59"/>
    </location>
</feature>
<keyword evidence="1" id="KW-0472">Membrane</keyword>